<dbReference type="EMBL" id="JBGNUJ010000006">
    <property type="protein sequence ID" value="KAL3959289.1"/>
    <property type="molecule type" value="Genomic_DNA"/>
</dbReference>
<comment type="caution">
    <text evidence="1">The sequence shown here is derived from an EMBL/GenBank/DDBJ whole genome shotgun (WGS) entry which is preliminary data.</text>
</comment>
<gene>
    <name evidence="1" type="ORF">ACCO45_007451</name>
</gene>
<proteinExistence type="predicted"/>
<sequence>MARSAPSQVHRRGPRAAALKCNSVEGNPCPRGVPPYIREQRPLPTSQALDISDNPVELPPVTDRRWHTHTDCGLIAGSLKESIQQPHLHSPDMAHGFCLCACAANNRAFRPPRPAGPTDPERRKPAENQVCARSVQQVPANSRCETHLMPGPADDSDNVTVLDSGLLTYMAGVPVLAPARGHAVSRSPHQPTMHPVIQQPALVRLGTCCDGWPLGKDLCLQTRSATSLCKAASPGAKR</sequence>
<dbReference type="Proteomes" id="UP001638806">
    <property type="component" value="Unassembled WGS sequence"/>
</dbReference>
<evidence type="ECO:0000313" key="1">
    <source>
        <dbReference type="EMBL" id="KAL3959289.1"/>
    </source>
</evidence>
<accession>A0ACC4DTT5</accession>
<organism evidence="1 2">
    <name type="scientific">Purpureocillium lilacinum</name>
    <name type="common">Paecilomyces lilacinus</name>
    <dbReference type="NCBI Taxonomy" id="33203"/>
    <lineage>
        <taxon>Eukaryota</taxon>
        <taxon>Fungi</taxon>
        <taxon>Dikarya</taxon>
        <taxon>Ascomycota</taxon>
        <taxon>Pezizomycotina</taxon>
        <taxon>Sordariomycetes</taxon>
        <taxon>Hypocreomycetidae</taxon>
        <taxon>Hypocreales</taxon>
        <taxon>Ophiocordycipitaceae</taxon>
        <taxon>Purpureocillium</taxon>
    </lineage>
</organism>
<evidence type="ECO:0000313" key="2">
    <source>
        <dbReference type="Proteomes" id="UP001638806"/>
    </source>
</evidence>
<name>A0ACC4DTT5_PURLI</name>
<keyword evidence="2" id="KW-1185">Reference proteome</keyword>
<reference evidence="1" key="1">
    <citation type="submission" date="2024-12" db="EMBL/GenBank/DDBJ databases">
        <title>Comparative genomics and development of molecular markers within Purpureocillium lilacinum and among Purpureocillium species.</title>
        <authorList>
            <person name="Yeh Z.-Y."/>
            <person name="Ni N.-T."/>
            <person name="Lo P.-H."/>
            <person name="Mushyakhwo K."/>
            <person name="Lin C.-F."/>
            <person name="Nai Y.-S."/>
        </authorList>
    </citation>
    <scope>NUCLEOTIDE SEQUENCE</scope>
    <source>
        <strain evidence="1">NCHU-NPUST-175</strain>
    </source>
</reference>
<protein>
    <submittedName>
        <fullName evidence="1">Uncharacterized protein</fullName>
    </submittedName>
</protein>